<dbReference type="InterPro" id="IPR012334">
    <property type="entry name" value="Pectin_lyas_fold"/>
</dbReference>
<dbReference type="GO" id="GO:0045490">
    <property type="term" value="P:pectin catabolic process"/>
    <property type="evidence" value="ECO:0007669"/>
    <property type="project" value="TreeGrafter"/>
</dbReference>
<proteinExistence type="predicted"/>
<dbReference type="Proteomes" id="UP001141806">
    <property type="component" value="Unassembled WGS sequence"/>
</dbReference>
<feature type="active site" evidence="2">
    <location>
        <position position="112"/>
    </location>
</feature>
<dbReference type="SUPFAM" id="SSF51126">
    <property type="entry name" value="Pectin lyase-like"/>
    <property type="match status" value="1"/>
</dbReference>
<organism evidence="3 4">
    <name type="scientific">Protea cynaroides</name>
    <dbReference type="NCBI Taxonomy" id="273540"/>
    <lineage>
        <taxon>Eukaryota</taxon>
        <taxon>Viridiplantae</taxon>
        <taxon>Streptophyta</taxon>
        <taxon>Embryophyta</taxon>
        <taxon>Tracheophyta</taxon>
        <taxon>Spermatophyta</taxon>
        <taxon>Magnoliopsida</taxon>
        <taxon>Proteales</taxon>
        <taxon>Proteaceae</taxon>
        <taxon>Protea</taxon>
    </lineage>
</organism>
<dbReference type="EMBL" id="JAMYWD010000003">
    <property type="protein sequence ID" value="KAJ4975281.1"/>
    <property type="molecule type" value="Genomic_DNA"/>
</dbReference>
<dbReference type="PANTHER" id="PTHR31321:SF134">
    <property type="entry name" value="PECTINESTERASE"/>
    <property type="match status" value="1"/>
</dbReference>
<evidence type="ECO:0000313" key="3">
    <source>
        <dbReference type="EMBL" id="KAJ4975281.1"/>
    </source>
</evidence>
<comment type="caution">
    <text evidence="3">The sequence shown here is derived from an EMBL/GenBank/DDBJ whole genome shotgun (WGS) entry which is preliminary data.</text>
</comment>
<dbReference type="Gene3D" id="2.160.20.10">
    <property type="entry name" value="Single-stranded right-handed beta-helix, Pectin lyase-like"/>
    <property type="match status" value="1"/>
</dbReference>
<protein>
    <recommendedName>
        <fullName evidence="5">Pectinesterase</fullName>
    </recommendedName>
</protein>
<evidence type="ECO:0000256" key="1">
    <source>
        <dbReference type="ARBA" id="ARBA00047928"/>
    </source>
</evidence>
<evidence type="ECO:0000256" key="2">
    <source>
        <dbReference type="PROSITE-ProRule" id="PRU10040"/>
    </source>
</evidence>
<reference evidence="3" key="1">
    <citation type="journal article" date="2023" name="Plant J.">
        <title>The genome of the king protea, Protea cynaroides.</title>
        <authorList>
            <person name="Chang J."/>
            <person name="Duong T.A."/>
            <person name="Schoeman C."/>
            <person name="Ma X."/>
            <person name="Roodt D."/>
            <person name="Barker N."/>
            <person name="Li Z."/>
            <person name="Van de Peer Y."/>
            <person name="Mizrachi E."/>
        </authorList>
    </citation>
    <scope>NUCLEOTIDE SEQUENCE</scope>
    <source>
        <tissue evidence="3">Young leaves</tissue>
    </source>
</reference>
<dbReference type="InterPro" id="IPR011050">
    <property type="entry name" value="Pectin_lyase_fold/virulence"/>
</dbReference>
<evidence type="ECO:0000313" key="4">
    <source>
        <dbReference type="Proteomes" id="UP001141806"/>
    </source>
</evidence>
<gene>
    <name evidence="3" type="ORF">NE237_000387</name>
</gene>
<comment type="catalytic activity">
    <reaction evidence="1">
        <text>[(1-&gt;4)-alpha-D-galacturonosyl methyl ester](n) + n H2O = [(1-&gt;4)-alpha-D-galacturonosyl](n) + n methanol + n H(+)</text>
        <dbReference type="Rhea" id="RHEA:22380"/>
        <dbReference type="Rhea" id="RHEA-COMP:14570"/>
        <dbReference type="Rhea" id="RHEA-COMP:14573"/>
        <dbReference type="ChEBI" id="CHEBI:15377"/>
        <dbReference type="ChEBI" id="CHEBI:15378"/>
        <dbReference type="ChEBI" id="CHEBI:17790"/>
        <dbReference type="ChEBI" id="CHEBI:140522"/>
        <dbReference type="ChEBI" id="CHEBI:140523"/>
        <dbReference type="EC" id="3.1.1.11"/>
    </reaction>
</comment>
<dbReference type="AlphaFoldDB" id="A0A9Q0KRB7"/>
<name>A0A9Q0KRB7_9MAGN</name>
<dbReference type="PROSITE" id="PS00503">
    <property type="entry name" value="PECTINESTERASE_2"/>
    <property type="match status" value="1"/>
</dbReference>
<dbReference type="InterPro" id="IPR033131">
    <property type="entry name" value="Pectinesterase_Asp_AS"/>
</dbReference>
<evidence type="ECO:0008006" key="5">
    <source>
        <dbReference type="Google" id="ProtNLM"/>
    </source>
</evidence>
<dbReference type="OrthoDB" id="2019149at2759"/>
<sequence>MNMLGIFLGRPCNLSPNMLLPAGPWWSKERTFRMNVWRGGAQWLSELGVAILFPTTTQSSGPKHTSAVAAFIYGDNASCSIHAVSLVCKTHCGINKVGFTYFEQCYIQGAVDFIFGRGQSIYEDCSNLSNSATEEAVQHGAVVDSSDFASADRAKGSTLYGFRGGSDGIIK</sequence>
<dbReference type="PANTHER" id="PTHR31321">
    <property type="entry name" value="ACYL-COA THIOESTER HYDROLASE YBHC-RELATED"/>
    <property type="match status" value="1"/>
</dbReference>
<accession>A0A9Q0KRB7</accession>
<dbReference type="GO" id="GO:0030599">
    <property type="term" value="F:pectinesterase activity"/>
    <property type="evidence" value="ECO:0007669"/>
    <property type="project" value="UniProtKB-EC"/>
</dbReference>
<keyword evidence="4" id="KW-1185">Reference proteome</keyword>